<protein>
    <submittedName>
        <fullName evidence="6">Glycoside hydrolase family 28 protein</fullName>
    </submittedName>
</protein>
<gene>
    <name evidence="6" type="ORF">D1614_18810</name>
</gene>
<dbReference type="Pfam" id="PF00295">
    <property type="entry name" value="Glyco_hydro_28"/>
    <property type="match status" value="1"/>
</dbReference>
<reference evidence="6 7" key="1">
    <citation type="submission" date="2018-08" db="EMBL/GenBank/DDBJ databases">
        <title>Pallidiluteibacterium maritimus gen. nov., sp. nov., isolated from coastal sediment.</title>
        <authorList>
            <person name="Zhou L.Y."/>
        </authorList>
    </citation>
    <scope>NUCLEOTIDE SEQUENCE [LARGE SCALE GENOMIC DNA]</scope>
    <source>
        <strain evidence="6 7">XSD2</strain>
    </source>
</reference>
<name>A0A399SV16_9BACT</name>
<keyword evidence="2 4" id="KW-0378">Hydrolase</keyword>
<comment type="caution">
    <text evidence="6">The sequence shown here is derived from an EMBL/GenBank/DDBJ whole genome shotgun (WGS) entry which is preliminary data.</text>
</comment>
<dbReference type="PANTHER" id="PTHR31339">
    <property type="entry name" value="PECTIN LYASE-RELATED"/>
    <property type="match status" value="1"/>
</dbReference>
<keyword evidence="5" id="KW-0732">Signal</keyword>
<feature type="signal peptide" evidence="5">
    <location>
        <begin position="1"/>
        <end position="21"/>
    </location>
</feature>
<evidence type="ECO:0000256" key="5">
    <source>
        <dbReference type="SAM" id="SignalP"/>
    </source>
</evidence>
<dbReference type="SMART" id="SM00710">
    <property type="entry name" value="PbH1"/>
    <property type="match status" value="4"/>
</dbReference>
<sequence length="519" mass="58233">MKLYFNILLVILLTLSFTSCKDEIKENEYLATEYGATGDGETLNTDVLQNLIDSLNQKGGGTIVFPKGRFLSGRLEMKSNVDLYLKKNAVLLGSTNIYDYATVVDKDHPKAGKTDDLSKMGFLISNKAKNFKLYGEGMIDGQGLGLALNVDSLHHTKEKIDPRYNYRRMRPNETARPKLFLFMHSENIVVEGLHLRNGACWGLCFDLCKNITMDNLKVVNRAYWNNDGMDITDCTNVRITNCDVDAADDGICLKSYYPGHFNDSIYIANCTVRSSASAIKFGTASFGGFKNVRIENIKVFDTFRSVVAIESVDGGIIENIDVRNVVAKNTGNAIFVRLGHRHGEKPGVIKNVSIKDMKVEIPFGRPDIDYDLRGPEVNFFHNPFPASITGIPGHNVENLKLENIEITYPGRASKGMAYVPLWRLNDIPEVIKEYPEFHMFGELPAYGMYVRHANNISFNNVTFILKDKDFRPAYVFDDVKELSMTNIKVVNSKDAQIIIKDSEAINLDGNAKALIKEIK</sequence>
<evidence type="ECO:0000256" key="2">
    <source>
        <dbReference type="ARBA" id="ARBA00022801"/>
    </source>
</evidence>
<dbReference type="InterPro" id="IPR051801">
    <property type="entry name" value="GH28_Enzymes"/>
</dbReference>
<proteinExistence type="inferred from homology"/>
<evidence type="ECO:0000313" key="6">
    <source>
        <dbReference type="EMBL" id="RIJ46462.1"/>
    </source>
</evidence>
<dbReference type="PANTHER" id="PTHR31339:SF9">
    <property type="entry name" value="PLASMIN AND FIBRONECTIN-BINDING PROTEIN A"/>
    <property type="match status" value="1"/>
</dbReference>
<dbReference type="GO" id="GO:0004650">
    <property type="term" value="F:polygalacturonase activity"/>
    <property type="evidence" value="ECO:0007669"/>
    <property type="project" value="InterPro"/>
</dbReference>
<dbReference type="RefSeq" id="WP_119439528.1">
    <property type="nucleotide sequence ID" value="NZ_QWGR01000014.1"/>
</dbReference>
<keyword evidence="7" id="KW-1185">Reference proteome</keyword>
<dbReference type="OrthoDB" id="9795222at2"/>
<dbReference type="Proteomes" id="UP000265926">
    <property type="component" value="Unassembled WGS sequence"/>
</dbReference>
<keyword evidence="3 4" id="KW-0326">Glycosidase</keyword>
<feature type="chain" id="PRO_5017188313" evidence="5">
    <location>
        <begin position="22"/>
        <end position="519"/>
    </location>
</feature>
<dbReference type="Gene3D" id="2.160.20.10">
    <property type="entry name" value="Single-stranded right-handed beta-helix, Pectin lyase-like"/>
    <property type="match status" value="1"/>
</dbReference>
<dbReference type="EMBL" id="QWGR01000014">
    <property type="protein sequence ID" value="RIJ46462.1"/>
    <property type="molecule type" value="Genomic_DNA"/>
</dbReference>
<dbReference type="AlphaFoldDB" id="A0A399SV16"/>
<evidence type="ECO:0000256" key="1">
    <source>
        <dbReference type="ARBA" id="ARBA00008834"/>
    </source>
</evidence>
<evidence type="ECO:0000313" key="7">
    <source>
        <dbReference type="Proteomes" id="UP000265926"/>
    </source>
</evidence>
<dbReference type="InterPro" id="IPR011050">
    <property type="entry name" value="Pectin_lyase_fold/virulence"/>
</dbReference>
<dbReference type="InterPro" id="IPR012334">
    <property type="entry name" value="Pectin_lyas_fold"/>
</dbReference>
<comment type="similarity">
    <text evidence="1 4">Belongs to the glycosyl hydrolase 28 family.</text>
</comment>
<accession>A0A399SV16</accession>
<organism evidence="6 7">
    <name type="scientific">Maribellus luteus</name>
    <dbReference type="NCBI Taxonomy" id="2305463"/>
    <lineage>
        <taxon>Bacteria</taxon>
        <taxon>Pseudomonadati</taxon>
        <taxon>Bacteroidota</taxon>
        <taxon>Bacteroidia</taxon>
        <taxon>Marinilabiliales</taxon>
        <taxon>Prolixibacteraceae</taxon>
        <taxon>Maribellus</taxon>
    </lineage>
</organism>
<dbReference type="PROSITE" id="PS51257">
    <property type="entry name" value="PROKAR_LIPOPROTEIN"/>
    <property type="match status" value="1"/>
</dbReference>
<dbReference type="GO" id="GO:0005975">
    <property type="term" value="P:carbohydrate metabolic process"/>
    <property type="evidence" value="ECO:0007669"/>
    <property type="project" value="InterPro"/>
</dbReference>
<evidence type="ECO:0000256" key="4">
    <source>
        <dbReference type="RuleBase" id="RU361169"/>
    </source>
</evidence>
<evidence type="ECO:0000256" key="3">
    <source>
        <dbReference type="ARBA" id="ARBA00023295"/>
    </source>
</evidence>
<dbReference type="SUPFAM" id="SSF51126">
    <property type="entry name" value="Pectin lyase-like"/>
    <property type="match status" value="1"/>
</dbReference>
<dbReference type="InterPro" id="IPR000743">
    <property type="entry name" value="Glyco_hydro_28"/>
</dbReference>
<dbReference type="InterPro" id="IPR006626">
    <property type="entry name" value="PbH1"/>
</dbReference>